<dbReference type="AlphaFoldDB" id="A0A5B7CLT9"/>
<protein>
    <submittedName>
        <fullName evidence="2">Uncharacterized protein</fullName>
    </submittedName>
</protein>
<evidence type="ECO:0000256" key="1">
    <source>
        <dbReference type="SAM" id="MobiDB-lite"/>
    </source>
</evidence>
<name>A0A5B7CLT9_PORTR</name>
<gene>
    <name evidence="2" type="ORF">E2C01_002390</name>
</gene>
<accession>A0A5B7CLT9</accession>
<organism evidence="2 3">
    <name type="scientific">Portunus trituberculatus</name>
    <name type="common">Swimming crab</name>
    <name type="synonym">Neptunus trituberculatus</name>
    <dbReference type="NCBI Taxonomy" id="210409"/>
    <lineage>
        <taxon>Eukaryota</taxon>
        <taxon>Metazoa</taxon>
        <taxon>Ecdysozoa</taxon>
        <taxon>Arthropoda</taxon>
        <taxon>Crustacea</taxon>
        <taxon>Multicrustacea</taxon>
        <taxon>Malacostraca</taxon>
        <taxon>Eumalacostraca</taxon>
        <taxon>Eucarida</taxon>
        <taxon>Decapoda</taxon>
        <taxon>Pleocyemata</taxon>
        <taxon>Brachyura</taxon>
        <taxon>Eubrachyura</taxon>
        <taxon>Portunoidea</taxon>
        <taxon>Portunidae</taxon>
        <taxon>Portuninae</taxon>
        <taxon>Portunus</taxon>
    </lineage>
</organism>
<proteinExistence type="predicted"/>
<reference evidence="2 3" key="1">
    <citation type="submission" date="2019-05" db="EMBL/GenBank/DDBJ databases">
        <title>Another draft genome of Portunus trituberculatus and its Hox gene families provides insights of decapod evolution.</title>
        <authorList>
            <person name="Jeong J.-H."/>
            <person name="Song I."/>
            <person name="Kim S."/>
            <person name="Choi T."/>
            <person name="Kim D."/>
            <person name="Ryu S."/>
            <person name="Kim W."/>
        </authorList>
    </citation>
    <scope>NUCLEOTIDE SEQUENCE [LARGE SCALE GENOMIC DNA]</scope>
    <source>
        <tissue evidence="2">Muscle</tissue>
    </source>
</reference>
<feature type="region of interest" description="Disordered" evidence="1">
    <location>
        <begin position="1"/>
        <end position="22"/>
    </location>
</feature>
<dbReference type="EMBL" id="VSRR010000084">
    <property type="protein sequence ID" value="MPC09771.1"/>
    <property type="molecule type" value="Genomic_DNA"/>
</dbReference>
<dbReference type="Proteomes" id="UP000324222">
    <property type="component" value="Unassembled WGS sequence"/>
</dbReference>
<keyword evidence="3" id="KW-1185">Reference proteome</keyword>
<evidence type="ECO:0000313" key="3">
    <source>
        <dbReference type="Proteomes" id="UP000324222"/>
    </source>
</evidence>
<evidence type="ECO:0000313" key="2">
    <source>
        <dbReference type="EMBL" id="MPC09771.1"/>
    </source>
</evidence>
<sequence length="110" mass="12269">MTAARPQATAPCQGHAHTTEGIERFPPWPRLLQQRGYLHLRPNVVLLITVTCEPLARDVRVTERRRVPAARSPVSLPVVGVGPRRGDATRLPVLTCMSKRRADHHSKQCP</sequence>
<comment type="caution">
    <text evidence="2">The sequence shown here is derived from an EMBL/GenBank/DDBJ whole genome shotgun (WGS) entry which is preliminary data.</text>
</comment>